<name>A0A8D2QGN5_ZONAL</name>
<evidence type="ECO:0000313" key="1">
    <source>
        <dbReference type="Ensembl" id="ENSZALP00000014454.1"/>
    </source>
</evidence>
<proteinExistence type="predicted"/>
<reference evidence="1" key="2">
    <citation type="submission" date="2025-09" db="UniProtKB">
        <authorList>
            <consortium name="Ensembl"/>
        </authorList>
    </citation>
    <scope>IDENTIFICATION</scope>
</reference>
<evidence type="ECO:0000313" key="2">
    <source>
        <dbReference type="Proteomes" id="UP000694413"/>
    </source>
</evidence>
<sequence>MTFCYQRQCEEPCYSPCSYGTVCSTRSYDCGSPCGYQGYYGRLCGYREYCPSFSSRYCSPYSSRYFQRYSYGSCYPCYQISSWEG</sequence>
<dbReference type="Proteomes" id="UP000694413">
    <property type="component" value="Unassembled WGS sequence"/>
</dbReference>
<protein>
    <submittedName>
        <fullName evidence="1">Uncharacterized protein</fullName>
    </submittedName>
</protein>
<dbReference type="Ensembl" id="ENSZALT00000019606.1">
    <property type="protein sequence ID" value="ENSZALP00000014454.1"/>
    <property type="gene ID" value="ENSZALG00000011998.1"/>
</dbReference>
<keyword evidence="2" id="KW-1185">Reference proteome</keyword>
<reference evidence="1" key="1">
    <citation type="submission" date="2025-08" db="UniProtKB">
        <authorList>
            <consortium name="Ensembl"/>
        </authorList>
    </citation>
    <scope>IDENTIFICATION</scope>
</reference>
<organism evidence="1 2">
    <name type="scientific">Zonotrichia albicollis</name>
    <name type="common">White-throated sparrow</name>
    <name type="synonym">Fringilla albicollis</name>
    <dbReference type="NCBI Taxonomy" id="44394"/>
    <lineage>
        <taxon>Eukaryota</taxon>
        <taxon>Metazoa</taxon>
        <taxon>Chordata</taxon>
        <taxon>Craniata</taxon>
        <taxon>Vertebrata</taxon>
        <taxon>Euteleostomi</taxon>
        <taxon>Archelosauria</taxon>
        <taxon>Archosauria</taxon>
        <taxon>Dinosauria</taxon>
        <taxon>Saurischia</taxon>
        <taxon>Theropoda</taxon>
        <taxon>Coelurosauria</taxon>
        <taxon>Aves</taxon>
        <taxon>Neognathae</taxon>
        <taxon>Neoaves</taxon>
        <taxon>Telluraves</taxon>
        <taxon>Australaves</taxon>
        <taxon>Passeriformes</taxon>
        <taxon>Passerellidae</taxon>
        <taxon>Zonotrichia</taxon>
    </lineage>
</organism>
<accession>A0A8D2QGN5</accession>
<dbReference type="AlphaFoldDB" id="A0A8D2QGN5"/>